<sequence length="232" mass="25953">MPQTSSAATQAQEGIIEYIRSNHLSAGDILPSEAVLCDELGFSRTSIREAMRTLSSLDIVEVRHGHGTYVSKMSLSPLVRGMVLRIMLSSADSLPMLEHVVDVRSTIDYSVAEELAQQWNEADTQELEGIVGEMRAAGRAGRPFLEEDRRFHQALLENVSNPLLREFSDAFWEIHMEVVPQLKVAMPGDIEATIDTHADIVEALGRGDVEEYRRLVDQHYEPLRRAIKANEA</sequence>
<dbReference type="EMBL" id="CP011311">
    <property type="protein sequence ID" value="AKE38326.1"/>
    <property type="molecule type" value="Genomic_DNA"/>
</dbReference>
<dbReference type="InterPro" id="IPR036388">
    <property type="entry name" value="WH-like_DNA-bd_sf"/>
</dbReference>
<reference evidence="4 5" key="1">
    <citation type="journal article" date="2015" name="Genome Announc.">
        <title>Complete Genome Sequence of Corynebacterium camporealensis DSM 44610, Isolated from the Milk of a Manchega Sheep with Subclinical Mastitis.</title>
        <authorList>
            <person name="Ruckert C."/>
            <person name="Albersmeier A."/>
            <person name="Winkler A."/>
            <person name="Tauch A."/>
        </authorList>
    </citation>
    <scope>NUCLEOTIDE SEQUENCE [LARGE SCALE GENOMIC DNA]</scope>
    <source>
        <strain evidence="4 5">DSM 44610</strain>
    </source>
</reference>
<protein>
    <submittedName>
        <fullName evidence="4">Transcriptional regulator</fullName>
    </submittedName>
</protein>
<organism evidence="4 5">
    <name type="scientific">Corynebacterium camporealensis</name>
    <dbReference type="NCBI Taxonomy" id="161896"/>
    <lineage>
        <taxon>Bacteria</taxon>
        <taxon>Bacillati</taxon>
        <taxon>Actinomycetota</taxon>
        <taxon>Actinomycetes</taxon>
        <taxon>Mycobacteriales</taxon>
        <taxon>Corynebacteriaceae</taxon>
        <taxon>Corynebacterium</taxon>
    </lineage>
</organism>
<dbReference type="KEGG" id="ccj:UL81_01725"/>
<evidence type="ECO:0000256" key="2">
    <source>
        <dbReference type="ARBA" id="ARBA00023125"/>
    </source>
</evidence>
<dbReference type="SUPFAM" id="SSF48008">
    <property type="entry name" value="GntR ligand-binding domain-like"/>
    <property type="match status" value="1"/>
</dbReference>
<keyword evidence="1" id="KW-0805">Transcription regulation</keyword>
<proteinExistence type="predicted"/>
<dbReference type="HOGENOM" id="CLU_017584_9_3_11"/>
<evidence type="ECO:0000256" key="3">
    <source>
        <dbReference type="ARBA" id="ARBA00023163"/>
    </source>
</evidence>
<dbReference type="InterPro" id="IPR011711">
    <property type="entry name" value="GntR_C"/>
</dbReference>
<dbReference type="InterPro" id="IPR008920">
    <property type="entry name" value="TF_FadR/GntR_C"/>
</dbReference>
<evidence type="ECO:0000313" key="5">
    <source>
        <dbReference type="Proteomes" id="UP000033566"/>
    </source>
</evidence>
<dbReference type="Pfam" id="PF07729">
    <property type="entry name" value="FCD"/>
    <property type="match status" value="1"/>
</dbReference>
<dbReference type="Proteomes" id="UP000033566">
    <property type="component" value="Chromosome"/>
</dbReference>
<accession>A0A0F6TA93</accession>
<dbReference type="Gene3D" id="1.20.120.530">
    <property type="entry name" value="GntR ligand-binding domain-like"/>
    <property type="match status" value="1"/>
</dbReference>
<dbReference type="InterPro" id="IPR036390">
    <property type="entry name" value="WH_DNA-bd_sf"/>
</dbReference>
<evidence type="ECO:0000256" key="1">
    <source>
        <dbReference type="ARBA" id="ARBA00023015"/>
    </source>
</evidence>
<dbReference type="GO" id="GO:0003700">
    <property type="term" value="F:DNA-binding transcription factor activity"/>
    <property type="evidence" value="ECO:0007669"/>
    <property type="project" value="InterPro"/>
</dbReference>
<dbReference type="GO" id="GO:0003677">
    <property type="term" value="F:DNA binding"/>
    <property type="evidence" value="ECO:0007669"/>
    <property type="project" value="UniProtKB-KW"/>
</dbReference>
<keyword evidence="3" id="KW-0804">Transcription</keyword>
<dbReference type="PRINTS" id="PR00035">
    <property type="entry name" value="HTHGNTR"/>
</dbReference>
<dbReference type="SMART" id="SM00345">
    <property type="entry name" value="HTH_GNTR"/>
    <property type="match status" value="1"/>
</dbReference>
<dbReference type="PROSITE" id="PS50949">
    <property type="entry name" value="HTH_GNTR"/>
    <property type="match status" value="1"/>
</dbReference>
<dbReference type="PANTHER" id="PTHR43537">
    <property type="entry name" value="TRANSCRIPTIONAL REGULATOR, GNTR FAMILY"/>
    <property type="match status" value="1"/>
</dbReference>
<evidence type="ECO:0000313" key="4">
    <source>
        <dbReference type="EMBL" id="AKE38326.1"/>
    </source>
</evidence>
<dbReference type="InterPro" id="IPR000524">
    <property type="entry name" value="Tscrpt_reg_HTH_GntR"/>
</dbReference>
<keyword evidence="5" id="KW-1185">Reference proteome</keyword>
<keyword evidence="2" id="KW-0238">DNA-binding</keyword>
<dbReference type="SUPFAM" id="SSF46785">
    <property type="entry name" value="Winged helix' DNA-binding domain"/>
    <property type="match status" value="1"/>
</dbReference>
<gene>
    <name evidence="4" type="ORF">UL81_01725</name>
</gene>
<dbReference type="Gene3D" id="1.10.10.10">
    <property type="entry name" value="Winged helix-like DNA-binding domain superfamily/Winged helix DNA-binding domain"/>
    <property type="match status" value="1"/>
</dbReference>
<dbReference type="OrthoDB" id="7989071at2"/>
<name>A0A0F6TA93_9CORY</name>
<dbReference type="PATRIC" id="fig|161896.4.peg.338"/>
<dbReference type="Pfam" id="PF00392">
    <property type="entry name" value="GntR"/>
    <property type="match status" value="1"/>
</dbReference>
<dbReference type="CDD" id="cd07377">
    <property type="entry name" value="WHTH_GntR"/>
    <property type="match status" value="1"/>
</dbReference>
<dbReference type="STRING" id="161896.UL81_01725"/>
<dbReference type="SMART" id="SM00895">
    <property type="entry name" value="FCD"/>
    <property type="match status" value="1"/>
</dbReference>
<dbReference type="AlphaFoldDB" id="A0A0F6TA93"/>
<dbReference type="PANTHER" id="PTHR43537:SF5">
    <property type="entry name" value="UXU OPERON TRANSCRIPTIONAL REGULATOR"/>
    <property type="match status" value="1"/>
</dbReference>
<dbReference type="RefSeq" id="WP_035106518.1">
    <property type="nucleotide sequence ID" value="NZ_CP011311.1"/>
</dbReference>